<dbReference type="AlphaFoldDB" id="A0A6J4JB86"/>
<dbReference type="InterPro" id="IPR005248">
    <property type="entry name" value="NadD/NMNAT"/>
</dbReference>
<protein>
    <recommendedName>
        <fullName evidence="10">Probable nicotinate-nucleotide adenylyltransferase</fullName>
        <ecNumber evidence="10">2.7.7.18</ecNumber>
    </recommendedName>
    <alternativeName>
        <fullName evidence="10">Deamido-NAD(+) diphosphorylase</fullName>
    </alternativeName>
    <alternativeName>
        <fullName evidence="10">Deamido-NAD(+) pyrophosphorylase</fullName>
    </alternativeName>
    <alternativeName>
        <fullName evidence="10">Nicotinate mononucleotide adenylyltransferase</fullName>
        <shortName evidence="10">NaMN adenylyltransferase</shortName>
    </alternativeName>
</protein>
<dbReference type="EMBL" id="CADCSZ010000206">
    <property type="protein sequence ID" value="CAA9272864.1"/>
    <property type="molecule type" value="Genomic_DNA"/>
</dbReference>
<dbReference type="GO" id="GO:0005524">
    <property type="term" value="F:ATP binding"/>
    <property type="evidence" value="ECO:0007669"/>
    <property type="project" value="UniProtKB-KW"/>
</dbReference>
<dbReference type="EC" id="2.7.7.18" evidence="10"/>
<comment type="pathway">
    <text evidence="2 10">Cofactor biosynthesis; NAD(+) biosynthesis; deamido-NAD(+) from nicotinate D-ribonucleotide: step 1/1.</text>
</comment>
<evidence type="ECO:0000256" key="6">
    <source>
        <dbReference type="ARBA" id="ARBA00022741"/>
    </source>
</evidence>
<evidence type="ECO:0000256" key="3">
    <source>
        <dbReference type="ARBA" id="ARBA00022642"/>
    </source>
</evidence>
<evidence type="ECO:0000256" key="9">
    <source>
        <dbReference type="ARBA" id="ARBA00048721"/>
    </source>
</evidence>
<evidence type="ECO:0000256" key="5">
    <source>
        <dbReference type="ARBA" id="ARBA00022695"/>
    </source>
</evidence>
<keyword evidence="8 10" id="KW-0520">NAD</keyword>
<dbReference type="HAMAP" id="MF_00244">
    <property type="entry name" value="NaMN_adenylyltr"/>
    <property type="match status" value="1"/>
</dbReference>
<keyword evidence="3 10" id="KW-0662">Pyridine nucleotide biosynthesis</keyword>
<evidence type="ECO:0000256" key="2">
    <source>
        <dbReference type="ARBA" id="ARBA00005019"/>
    </source>
</evidence>
<keyword evidence="4 10" id="KW-0808">Transferase</keyword>
<gene>
    <name evidence="10" type="primary">nadD</name>
    <name evidence="12" type="ORF">AVDCRST_MAG76-3427</name>
</gene>
<dbReference type="InterPro" id="IPR004821">
    <property type="entry name" value="Cyt_trans-like"/>
</dbReference>
<reference evidence="12" key="1">
    <citation type="submission" date="2020-02" db="EMBL/GenBank/DDBJ databases">
        <authorList>
            <person name="Meier V. D."/>
        </authorList>
    </citation>
    <scope>NUCLEOTIDE SEQUENCE</scope>
    <source>
        <strain evidence="12">AVDCRST_MAG76</strain>
    </source>
</reference>
<comment type="function">
    <text evidence="1 10">Catalyzes the reversible adenylation of nicotinate mononucleotide (NaMN) to nicotinic acid adenine dinucleotide (NaAD).</text>
</comment>
<accession>A0A6J4JB86</accession>
<comment type="similarity">
    <text evidence="10">Belongs to the NadD family.</text>
</comment>
<proteinExistence type="inferred from homology"/>
<dbReference type="CDD" id="cd02165">
    <property type="entry name" value="NMNAT"/>
    <property type="match status" value="1"/>
</dbReference>
<dbReference type="UniPathway" id="UPA00253">
    <property type="reaction ID" value="UER00332"/>
</dbReference>
<organism evidence="12">
    <name type="scientific">uncultured Acidimicrobiales bacterium</name>
    <dbReference type="NCBI Taxonomy" id="310071"/>
    <lineage>
        <taxon>Bacteria</taxon>
        <taxon>Bacillati</taxon>
        <taxon>Actinomycetota</taxon>
        <taxon>Acidimicrobiia</taxon>
        <taxon>Acidimicrobiales</taxon>
        <taxon>environmental samples</taxon>
    </lineage>
</organism>
<evidence type="ECO:0000256" key="7">
    <source>
        <dbReference type="ARBA" id="ARBA00022840"/>
    </source>
</evidence>
<dbReference type="GO" id="GO:0004515">
    <property type="term" value="F:nicotinate-nucleotide adenylyltransferase activity"/>
    <property type="evidence" value="ECO:0007669"/>
    <property type="project" value="UniProtKB-UniRule"/>
</dbReference>
<dbReference type="InterPro" id="IPR014729">
    <property type="entry name" value="Rossmann-like_a/b/a_fold"/>
</dbReference>
<dbReference type="SUPFAM" id="SSF52374">
    <property type="entry name" value="Nucleotidylyl transferase"/>
    <property type="match status" value="1"/>
</dbReference>
<name>A0A6J4JB86_9ACTN</name>
<dbReference type="PANTHER" id="PTHR39321">
    <property type="entry name" value="NICOTINATE-NUCLEOTIDE ADENYLYLTRANSFERASE-RELATED"/>
    <property type="match status" value="1"/>
</dbReference>
<comment type="catalytic activity">
    <reaction evidence="9 10">
        <text>nicotinate beta-D-ribonucleotide + ATP + H(+) = deamido-NAD(+) + diphosphate</text>
        <dbReference type="Rhea" id="RHEA:22860"/>
        <dbReference type="ChEBI" id="CHEBI:15378"/>
        <dbReference type="ChEBI" id="CHEBI:30616"/>
        <dbReference type="ChEBI" id="CHEBI:33019"/>
        <dbReference type="ChEBI" id="CHEBI:57502"/>
        <dbReference type="ChEBI" id="CHEBI:58437"/>
        <dbReference type="EC" id="2.7.7.18"/>
    </reaction>
</comment>
<evidence type="ECO:0000313" key="12">
    <source>
        <dbReference type="EMBL" id="CAA9272864.1"/>
    </source>
</evidence>
<keyword evidence="7 10" id="KW-0067">ATP-binding</keyword>
<evidence type="ECO:0000256" key="4">
    <source>
        <dbReference type="ARBA" id="ARBA00022679"/>
    </source>
</evidence>
<sequence>MSRRALGVFGGTFDPVHVGHLVAAVNVRHALDLDLVLLVVANRPWQKEGSRAVTPAADRLAVVRAAVGEVPGVEASDLEVARSGVSYTADTLAALHAEDPETDLVLVIGADVAASLHTWDRVDEVRARSRLAIVNRPGAPRPAVPEGWRADVVEIPALEVSSTDLRARVVDGRPLDYLVPAAAVREVRRRGLYASDRMDERLPEGPQA</sequence>
<dbReference type="GO" id="GO:0009435">
    <property type="term" value="P:NAD+ biosynthetic process"/>
    <property type="evidence" value="ECO:0007669"/>
    <property type="project" value="UniProtKB-UniRule"/>
</dbReference>
<evidence type="ECO:0000256" key="8">
    <source>
        <dbReference type="ARBA" id="ARBA00023027"/>
    </source>
</evidence>
<keyword evidence="6 10" id="KW-0547">Nucleotide-binding</keyword>
<evidence type="ECO:0000259" key="11">
    <source>
        <dbReference type="Pfam" id="PF01467"/>
    </source>
</evidence>
<keyword evidence="5 10" id="KW-0548">Nucleotidyltransferase</keyword>
<dbReference type="Gene3D" id="3.40.50.620">
    <property type="entry name" value="HUPs"/>
    <property type="match status" value="1"/>
</dbReference>
<dbReference type="NCBIfam" id="TIGR00125">
    <property type="entry name" value="cyt_tran_rel"/>
    <property type="match status" value="1"/>
</dbReference>
<evidence type="ECO:0000256" key="10">
    <source>
        <dbReference type="HAMAP-Rule" id="MF_00244"/>
    </source>
</evidence>
<dbReference type="Pfam" id="PF01467">
    <property type="entry name" value="CTP_transf_like"/>
    <property type="match status" value="1"/>
</dbReference>
<dbReference type="NCBIfam" id="TIGR00482">
    <property type="entry name" value="nicotinate (nicotinamide) nucleotide adenylyltransferase"/>
    <property type="match status" value="1"/>
</dbReference>
<dbReference type="NCBIfam" id="NF000840">
    <property type="entry name" value="PRK00071.1-3"/>
    <property type="match status" value="1"/>
</dbReference>
<dbReference type="PANTHER" id="PTHR39321:SF3">
    <property type="entry name" value="PHOSPHOPANTETHEINE ADENYLYLTRANSFERASE"/>
    <property type="match status" value="1"/>
</dbReference>
<evidence type="ECO:0000256" key="1">
    <source>
        <dbReference type="ARBA" id="ARBA00002324"/>
    </source>
</evidence>
<feature type="domain" description="Cytidyltransferase-like" evidence="11">
    <location>
        <begin position="8"/>
        <end position="168"/>
    </location>
</feature>